<evidence type="ECO:0000256" key="4">
    <source>
        <dbReference type="PROSITE-ProRule" id="PRU00502"/>
    </source>
</evidence>
<sequence>MQTETLSTGVVINKSVSESSTNIQKDNNNNNNGNSSTSLSGAKNSKAAGTAGSNPANSSGGTSAAAAANKDPGGSGQTGTIGDPAKTVSSGSGGGAGESDRSRKRLVEEMPSPTCQDCYTIMDNLHVCLFCDYCGCWRHSLKSNSSSHIVKHLKESGHEFALDFNHFEIYCNTCGDYIYDPGLINFIRGLQIRWYAALCDAAEPEAKRPRIVPTGADFNMNVQRYIKDHGTINPCGGLRGLRNLGATCYLSVVIQSLLHNPMIRNWILNDGHFPDWCRVGRHVHGTNNPKHSKIFGNGCANGLIGGTQSEFLEEEVISDGVAMSGRVERHASSEPPYDGHSMPGGNGTSKPKICFTCELISLYNRLHSDSTTPIAPTRLLYALWITRPDLSGYGQQDSHECFISLLDQMHTEIVENSITPPPAQSSAAGASAMAAKLLNKKDRDDISVTGSIGGTTASPVGSNSNTPLISSASFSPKRSGIYSNTTSSSLGMANSSSNCSCIIHQTFGGILQSTVTCSKCDNTTTAYDPMLDVSLDISESRGLSILECLAKKWMNQNGNHYNHGGSNTKGIDLTKKKFSFLPDDTSITNDTRPSVVTLQDCLEKFTSPEILPKGVYTCSQCKTAEHGASKRLCIKQLSPVLAFQLKRFEHGLLNTSKIDTYVRLPLELDMTPYTASALASQAATEAALKSSNSTSNINGVTTAMMPNTNEPIIVDGPGGTTSLGKRRTDATHSSPACQYGLFAVISHSGALDTGHYVMYAKHRGQWFRFDDAMVTKASISDVLQLHEGDKAKIGLPTKGMAYMAFYIKQTLDYNDVVPGDIVDSLITESNKVGGADSGGGGSSGIGGDGGSGGSRGGTGLGGGSGAGGGAGIGSGSGATRMRLGPNGDMKIERRGRKKGSTNAARRAAKEEKEKRKSSGSSDIKKLLTKQQKKNQSQQGGAANSGGGSISDSASEFSPASMSASTLSPSVLLSGANDLAASTSLMATGSINATNSGAASGLLPGILEEGEVLNDEFESELMMGDSTLLDHGSVGDGSNPFGLTTMLSGRVDSNHGLTSMTGGSNSNASAKRGRSGGDDDDDDEPLLYYLDKDAVQSNDNEGGDDFDELRPMTHGSNRNNNNKNEADDFDIDNSLFGDGEDSLTFDE</sequence>
<dbReference type="PANTHER" id="PTHR24006">
    <property type="entry name" value="UBIQUITIN CARBOXYL-TERMINAL HYDROLASE"/>
    <property type="match status" value="1"/>
</dbReference>
<dbReference type="Gene3D" id="3.30.40.10">
    <property type="entry name" value="Zinc/RING finger domain, C3HC4 (zinc finger)"/>
    <property type="match status" value="1"/>
</dbReference>
<feature type="compositionally biased region" description="Polar residues" evidence="5">
    <location>
        <begin position="955"/>
        <end position="966"/>
    </location>
</feature>
<keyword evidence="2 4" id="KW-0863">Zinc-finger</keyword>
<dbReference type="PANTHER" id="PTHR24006:SF937">
    <property type="entry name" value="UBIQUITIN CARBOXYL-TERMINAL HYDROLASE"/>
    <property type="match status" value="1"/>
</dbReference>
<reference evidence="8" key="1">
    <citation type="submission" date="2022-07" db="EMBL/GenBank/DDBJ databases">
        <title>Phylogenomic reconstructions and comparative analyses of Kickxellomycotina fungi.</title>
        <authorList>
            <person name="Reynolds N.K."/>
            <person name="Stajich J.E."/>
            <person name="Barry K."/>
            <person name="Grigoriev I.V."/>
            <person name="Crous P."/>
            <person name="Smith M.E."/>
        </authorList>
    </citation>
    <scope>NUCLEOTIDE SEQUENCE</scope>
    <source>
        <strain evidence="8">NBRC 100468</strain>
    </source>
</reference>
<feature type="domain" description="USP" evidence="6">
    <location>
        <begin position="239"/>
        <end position="809"/>
    </location>
</feature>
<dbReference type="GO" id="GO:0004843">
    <property type="term" value="F:cysteine-type deubiquitinase activity"/>
    <property type="evidence" value="ECO:0007669"/>
    <property type="project" value="InterPro"/>
</dbReference>
<dbReference type="InterPro" id="IPR050164">
    <property type="entry name" value="Peptidase_C19"/>
</dbReference>
<feature type="compositionally biased region" description="Low complexity" evidence="5">
    <location>
        <begin position="47"/>
        <end position="69"/>
    </location>
</feature>
<feature type="compositionally biased region" description="Gly residues" evidence="5">
    <location>
        <begin position="835"/>
        <end position="876"/>
    </location>
</feature>
<keyword evidence="3" id="KW-0862">Zinc</keyword>
<dbReference type="PROSITE" id="PS00973">
    <property type="entry name" value="USP_2"/>
    <property type="match status" value="1"/>
</dbReference>
<feature type="region of interest" description="Disordered" evidence="5">
    <location>
        <begin position="450"/>
        <end position="471"/>
    </location>
</feature>
<dbReference type="GO" id="GO:0005634">
    <property type="term" value="C:nucleus"/>
    <property type="evidence" value="ECO:0007669"/>
    <property type="project" value="TreeGrafter"/>
</dbReference>
<feature type="region of interest" description="Disordered" evidence="5">
    <location>
        <begin position="831"/>
        <end position="966"/>
    </location>
</feature>
<dbReference type="InterPro" id="IPR001394">
    <property type="entry name" value="Peptidase_C19_UCH"/>
</dbReference>
<evidence type="ECO:0000256" key="5">
    <source>
        <dbReference type="SAM" id="MobiDB-lite"/>
    </source>
</evidence>
<dbReference type="InterPro" id="IPR013083">
    <property type="entry name" value="Znf_RING/FYVE/PHD"/>
</dbReference>
<evidence type="ECO:0000313" key="8">
    <source>
        <dbReference type="EMBL" id="KAJ1914005.1"/>
    </source>
</evidence>
<feature type="compositionally biased region" description="Basic and acidic residues" evidence="5">
    <location>
        <begin position="907"/>
        <end position="916"/>
    </location>
</feature>
<dbReference type="OrthoDB" id="289038at2759"/>
<feature type="region of interest" description="Disordered" evidence="5">
    <location>
        <begin position="1044"/>
        <end position="1146"/>
    </location>
</feature>
<dbReference type="GO" id="GO:0005829">
    <property type="term" value="C:cytosol"/>
    <property type="evidence" value="ECO:0007669"/>
    <property type="project" value="TreeGrafter"/>
</dbReference>
<dbReference type="GO" id="GO:0008270">
    <property type="term" value="F:zinc ion binding"/>
    <property type="evidence" value="ECO:0007669"/>
    <property type="project" value="UniProtKB-KW"/>
</dbReference>
<dbReference type="PROSITE" id="PS00972">
    <property type="entry name" value="USP_1"/>
    <property type="match status" value="1"/>
</dbReference>
<dbReference type="Proteomes" id="UP001150538">
    <property type="component" value="Unassembled WGS sequence"/>
</dbReference>
<dbReference type="SUPFAM" id="SSF54001">
    <property type="entry name" value="Cysteine proteinases"/>
    <property type="match status" value="1"/>
</dbReference>
<organism evidence="8 9">
    <name type="scientific">Mycoemilia scoparia</name>
    <dbReference type="NCBI Taxonomy" id="417184"/>
    <lineage>
        <taxon>Eukaryota</taxon>
        <taxon>Fungi</taxon>
        <taxon>Fungi incertae sedis</taxon>
        <taxon>Zoopagomycota</taxon>
        <taxon>Kickxellomycotina</taxon>
        <taxon>Kickxellomycetes</taxon>
        <taxon>Kickxellales</taxon>
        <taxon>Kickxellaceae</taxon>
        <taxon>Mycoemilia</taxon>
    </lineage>
</organism>
<dbReference type="PROSITE" id="PS50235">
    <property type="entry name" value="USP_3"/>
    <property type="match status" value="1"/>
</dbReference>
<feature type="compositionally biased region" description="Polar residues" evidence="5">
    <location>
        <begin position="1054"/>
        <end position="1068"/>
    </location>
</feature>
<evidence type="ECO:0008006" key="10">
    <source>
        <dbReference type="Google" id="ProtNLM"/>
    </source>
</evidence>
<evidence type="ECO:0000256" key="2">
    <source>
        <dbReference type="ARBA" id="ARBA00022771"/>
    </source>
</evidence>
<dbReference type="SUPFAM" id="SSF57850">
    <property type="entry name" value="RING/U-box"/>
    <property type="match status" value="1"/>
</dbReference>
<feature type="region of interest" description="Disordered" evidence="5">
    <location>
        <begin position="1"/>
        <end position="105"/>
    </location>
</feature>
<dbReference type="InterPro" id="IPR028889">
    <property type="entry name" value="USP"/>
</dbReference>
<keyword evidence="1" id="KW-0479">Metal-binding</keyword>
<proteinExistence type="predicted"/>
<dbReference type="InterPro" id="IPR001607">
    <property type="entry name" value="Znf_UBP"/>
</dbReference>
<dbReference type="PROSITE" id="PS50271">
    <property type="entry name" value="ZF_UBP"/>
    <property type="match status" value="1"/>
</dbReference>
<feature type="compositionally biased region" description="Acidic residues" evidence="5">
    <location>
        <begin position="1137"/>
        <end position="1146"/>
    </location>
</feature>
<name>A0A9W7ZQT2_9FUNG</name>
<feature type="compositionally biased region" description="Low complexity" evidence="5">
    <location>
        <begin position="19"/>
        <end position="40"/>
    </location>
</feature>
<dbReference type="AlphaFoldDB" id="A0A9W7ZQT2"/>
<feature type="domain" description="UBP-type" evidence="7">
    <location>
        <begin position="87"/>
        <end position="198"/>
    </location>
</feature>
<gene>
    <name evidence="8" type="ORF">H4219_004972</name>
</gene>
<dbReference type="SMART" id="SM00290">
    <property type="entry name" value="ZnF_UBP"/>
    <property type="match status" value="1"/>
</dbReference>
<dbReference type="Pfam" id="PF00443">
    <property type="entry name" value="UCH"/>
    <property type="match status" value="1"/>
</dbReference>
<dbReference type="GO" id="GO:0016579">
    <property type="term" value="P:protein deubiquitination"/>
    <property type="evidence" value="ECO:0007669"/>
    <property type="project" value="InterPro"/>
</dbReference>
<protein>
    <recommendedName>
        <fullName evidence="10">Ubiquitinyl hydrolase 1</fullName>
    </recommendedName>
</protein>
<evidence type="ECO:0000313" key="9">
    <source>
        <dbReference type="Proteomes" id="UP001150538"/>
    </source>
</evidence>
<evidence type="ECO:0000259" key="6">
    <source>
        <dbReference type="PROSITE" id="PS50235"/>
    </source>
</evidence>
<evidence type="ECO:0000256" key="1">
    <source>
        <dbReference type="ARBA" id="ARBA00022723"/>
    </source>
</evidence>
<accession>A0A9W7ZQT2</accession>
<dbReference type="Pfam" id="PF02148">
    <property type="entry name" value="zf-UBP"/>
    <property type="match status" value="1"/>
</dbReference>
<evidence type="ECO:0000259" key="7">
    <source>
        <dbReference type="PROSITE" id="PS50271"/>
    </source>
</evidence>
<feature type="compositionally biased region" description="Polar residues" evidence="5">
    <location>
        <begin position="1"/>
        <end position="18"/>
    </location>
</feature>
<dbReference type="InterPro" id="IPR038765">
    <property type="entry name" value="Papain-like_cys_pep_sf"/>
</dbReference>
<keyword evidence="9" id="KW-1185">Reference proteome</keyword>
<evidence type="ECO:0000256" key="3">
    <source>
        <dbReference type="ARBA" id="ARBA00022833"/>
    </source>
</evidence>
<dbReference type="Gene3D" id="3.90.70.10">
    <property type="entry name" value="Cysteine proteinases"/>
    <property type="match status" value="1"/>
</dbReference>
<dbReference type="EMBL" id="JANBPU010000224">
    <property type="protein sequence ID" value="KAJ1914005.1"/>
    <property type="molecule type" value="Genomic_DNA"/>
</dbReference>
<dbReference type="InterPro" id="IPR018200">
    <property type="entry name" value="USP_CS"/>
</dbReference>
<comment type="caution">
    <text evidence="8">The sequence shown here is derived from an EMBL/GenBank/DDBJ whole genome shotgun (WGS) entry which is preliminary data.</text>
</comment>